<dbReference type="Gene3D" id="3.40.309.10">
    <property type="entry name" value="Aldehyde Dehydrogenase, Chain A, domain 2"/>
    <property type="match status" value="1"/>
</dbReference>
<evidence type="ECO:0000313" key="5">
    <source>
        <dbReference type="EMBL" id="SIR22901.1"/>
    </source>
</evidence>
<evidence type="ECO:0000256" key="2">
    <source>
        <dbReference type="ARBA" id="ARBA00022857"/>
    </source>
</evidence>
<gene>
    <name evidence="5" type="ORF">SAMN05421828_12039</name>
</gene>
<organism evidence="5 6">
    <name type="scientific">Acidiphilium rubrum</name>
    <dbReference type="NCBI Taxonomy" id="526"/>
    <lineage>
        <taxon>Bacteria</taxon>
        <taxon>Pseudomonadati</taxon>
        <taxon>Pseudomonadota</taxon>
        <taxon>Alphaproteobacteria</taxon>
        <taxon>Acetobacterales</taxon>
        <taxon>Acidocellaceae</taxon>
        <taxon>Acidiphilium</taxon>
    </lineage>
</organism>
<dbReference type="Gene3D" id="3.40.605.10">
    <property type="entry name" value="Aldehyde Dehydrogenase, Chain A, domain 1"/>
    <property type="match status" value="1"/>
</dbReference>
<dbReference type="InterPro" id="IPR016161">
    <property type="entry name" value="Ald_DH/histidinol_DH"/>
</dbReference>
<dbReference type="InterPro" id="IPR047110">
    <property type="entry name" value="GABD/Sad-like"/>
</dbReference>
<dbReference type="Proteomes" id="UP000186308">
    <property type="component" value="Unassembled WGS sequence"/>
</dbReference>
<name>A0A8G2CMG3_ACIRU</name>
<protein>
    <submittedName>
        <fullName evidence="5">Succinate-semialdehyde dehydrogenase / glutarate-semialdehyde dehydrogenase</fullName>
    </submittedName>
</protein>
<comment type="caution">
    <text evidence="5">The sequence shown here is derived from an EMBL/GenBank/DDBJ whole genome shotgun (WGS) entry which is preliminary data.</text>
</comment>
<keyword evidence="2" id="KW-0521">NADP</keyword>
<dbReference type="SUPFAM" id="SSF53720">
    <property type="entry name" value="ALDH-like"/>
    <property type="match status" value="1"/>
</dbReference>
<evidence type="ECO:0000256" key="3">
    <source>
        <dbReference type="ARBA" id="ARBA00023002"/>
    </source>
</evidence>
<dbReference type="GO" id="GO:0004030">
    <property type="term" value="F:aldehyde dehydrogenase [NAD(P)+] activity"/>
    <property type="evidence" value="ECO:0007669"/>
    <property type="project" value="InterPro"/>
</dbReference>
<dbReference type="EMBL" id="FTNE01000020">
    <property type="protein sequence ID" value="SIR22901.1"/>
    <property type="molecule type" value="Genomic_DNA"/>
</dbReference>
<keyword evidence="6" id="KW-1185">Reference proteome</keyword>
<sequence length="460" mass="49766">MGYQSVNPFDGKLLQTFVELSDAQLEAKIATATACFESWKHKSYAERAVIVNKAAAIMHDRADELAHIMTLEMGKRINEARGEVEFSSNILAYYAKNAAKFLAPEELHPVIGDAHMESTPIGVIFGVEPWNFPYYQLARVAGPHLMAGNVLMVKHAGCVPQCAIAFEKIWIEAGGPVGLYTNLLITHEQTETVIDDPRIKGVALTGSVAAGRSIAARAGQNLKPSSMELGGSDAFIVLDDADLDHTVKWAVWGRMYNGGQTCCAAKRFIVVEALADKFLERFKAALGALKAGDPLDEATTLGPLSTEAALVQLLEQVKVAVAHGAKVVLGGKRIDRPGSFMQPTILTDVKPGNPAFRDEFFGPVAMFFRVKNEDEAIALANDSDFGLGGSVFTKDIARGKRVASRVETGMMFINNISWSDAELPFGGIKDSGYGRELGDMGIQEFVNKKLVRYAAVEAPV</sequence>
<dbReference type="FunFam" id="3.40.309.10:FF:000010">
    <property type="entry name" value="Gamma-aminobutyraldehyde dehydrogenase"/>
    <property type="match status" value="1"/>
</dbReference>
<dbReference type="GO" id="GO:0004777">
    <property type="term" value="F:succinate-semialdehyde dehydrogenase (NAD+) activity"/>
    <property type="evidence" value="ECO:0007669"/>
    <property type="project" value="TreeGrafter"/>
</dbReference>
<comment type="similarity">
    <text evidence="1">Belongs to the aldehyde dehydrogenase family.</text>
</comment>
<dbReference type="RefSeq" id="WP_029312655.1">
    <property type="nucleotide sequence ID" value="NZ_FTNE01000020.1"/>
</dbReference>
<dbReference type="FunFam" id="3.40.605.10:FF:000012">
    <property type="entry name" value="NAD-dependent succinate-semialdehyde dehydrogenase"/>
    <property type="match status" value="1"/>
</dbReference>
<evidence type="ECO:0000259" key="4">
    <source>
        <dbReference type="Pfam" id="PF00171"/>
    </source>
</evidence>
<dbReference type="InterPro" id="IPR016163">
    <property type="entry name" value="Ald_DH_C"/>
</dbReference>
<dbReference type="CDD" id="cd07100">
    <property type="entry name" value="ALDH_SSADH1_GabD1"/>
    <property type="match status" value="1"/>
</dbReference>
<dbReference type="InterPro" id="IPR044148">
    <property type="entry name" value="ALDH_GabD1-like"/>
</dbReference>
<dbReference type="PANTHER" id="PTHR43217">
    <property type="entry name" value="SUCCINATE SEMIALDEHYDE DEHYDROGENASE [NAD(P)+] SAD"/>
    <property type="match status" value="1"/>
</dbReference>
<evidence type="ECO:0000313" key="6">
    <source>
        <dbReference type="Proteomes" id="UP000186308"/>
    </source>
</evidence>
<proteinExistence type="inferred from homology"/>
<reference evidence="5 6" key="1">
    <citation type="submission" date="2017-01" db="EMBL/GenBank/DDBJ databases">
        <authorList>
            <person name="Varghese N."/>
            <person name="Submissions S."/>
        </authorList>
    </citation>
    <scope>NUCLEOTIDE SEQUENCE [LARGE SCALE GENOMIC DNA]</scope>
    <source>
        <strain evidence="5 6">ATCC 35905</strain>
    </source>
</reference>
<keyword evidence="3" id="KW-0560">Oxidoreductase</keyword>
<accession>A0A8G2CMG3</accession>
<dbReference type="InterPro" id="IPR015590">
    <property type="entry name" value="Aldehyde_DH_dom"/>
</dbReference>
<evidence type="ECO:0000256" key="1">
    <source>
        <dbReference type="ARBA" id="ARBA00009986"/>
    </source>
</evidence>
<feature type="domain" description="Aldehyde dehydrogenase" evidence="4">
    <location>
        <begin position="3"/>
        <end position="451"/>
    </location>
</feature>
<dbReference type="OrthoDB" id="9812625at2"/>
<dbReference type="Pfam" id="PF00171">
    <property type="entry name" value="Aldedh"/>
    <property type="match status" value="1"/>
</dbReference>
<dbReference type="PANTHER" id="PTHR43217:SF2">
    <property type="entry name" value="SUCCINATE-SEMIALDEHYDE DEHYDROGENASE [NADP(+)]"/>
    <property type="match status" value="1"/>
</dbReference>
<dbReference type="AlphaFoldDB" id="A0A8G2CMG3"/>
<dbReference type="InterPro" id="IPR016162">
    <property type="entry name" value="Ald_DH_N"/>
</dbReference>